<evidence type="ECO:0000313" key="3">
    <source>
        <dbReference type="Proteomes" id="UP001370348"/>
    </source>
</evidence>
<dbReference type="Pfam" id="PF05157">
    <property type="entry name" value="MshEN"/>
    <property type="match status" value="1"/>
</dbReference>
<organism evidence="2 3">
    <name type="scientific">Pendulispora albinea</name>
    <dbReference type="NCBI Taxonomy" id="2741071"/>
    <lineage>
        <taxon>Bacteria</taxon>
        <taxon>Pseudomonadati</taxon>
        <taxon>Myxococcota</taxon>
        <taxon>Myxococcia</taxon>
        <taxon>Myxococcales</taxon>
        <taxon>Sorangiineae</taxon>
        <taxon>Pendulisporaceae</taxon>
        <taxon>Pendulispora</taxon>
    </lineage>
</organism>
<evidence type="ECO:0000313" key="2">
    <source>
        <dbReference type="EMBL" id="WXB12765.1"/>
    </source>
</evidence>
<dbReference type="EMBL" id="CP089984">
    <property type="protein sequence ID" value="WXB12765.1"/>
    <property type="molecule type" value="Genomic_DNA"/>
</dbReference>
<dbReference type="InterPro" id="IPR007831">
    <property type="entry name" value="T2SS_GspE_N"/>
</dbReference>
<gene>
    <name evidence="2" type="ORF">LZC94_33560</name>
</gene>
<dbReference type="RefSeq" id="WP_394822386.1">
    <property type="nucleotide sequence ID" value="NZ_CP089984.1"/>
</dbReference>
<protein>
    <recommendedName>
        <fullName evidence="1">Type II secretion system protein GspE N-terminal domain-containing protein</fullName>
    </recommendedName>
</protein>
<accession>A0ABZ2LUE5</accession>
<sequence length="421" mass="45494">MPYELGRALLLSEAVTPAALARALYVVATEGIPLPRVLVALGFITPERLDDELARTDAPVVHTLVPVPSLLDALPSGLCSRLLALPIRMDPRTGTVDVAVADTRDPHGANEIGFFLKAPVRMVRAPLAMLERALDRSTAPPAMHALAAPPHPNAHADAPRSIWAVQRRIKETPAWGTPVPRPAPMLANPVSPFGVNAEPIESDLPPVLRVIPQSPGPAERRSRPSYPMAHALLANDTMATSGRRASFLPTQTARPDSWIPDEPTLPFPDPSRIIATMRSALDRDEVLHALLMGTRAVARKVALFVVKRDAFVGWRCTPEFGDESELRKIRIASNLPSTLATAAAAGRYLGPLYRTEAHAPLLQVMGNTTRDIAMSVVRLRGQATMLVVADELGDTALGTQRIDELARIAGEALTRILKRAR</sequence>
<name>A0ABZ2LUE5_9BACT</name>
<dbReference type="InterPro" id="IPR037257">
    <property type="entry name" value="T2SS_E_N_sf"/>
</dbReference>
<proteinExistence type="predicted"/>
<reference evidence="2 3" key="1">
    <citation type="submission" date="2021-12" db="EMBL/GenBank/DDBJ databases">
        <title>Discovery of the Pendulisporaceae a myxobacterial family with distinct sporulation behavior and unique specialized metabolism.</title>
        <authorList>
            <person name="Garcia R."/>
            <person name="Popoff A."/>
            <person name="Bader C.D."/>
            <person name="Loehr J."/>
            <person name="Walesch S."/>
            <person name="Walt C."/>
            <person name="Boldt J."/>
            <person name="Bunk B."/>
            <person name="Haeckl F.J.F.P.J."/>
            <person name="Gunesch A.P."/>
            <person name="Birkelbach J."/>
            <person name="Nuebel U."/>
            <person name="Pietschmann T."/>
            <person name="Bach T."/>
            <person name="Mueller R."/>
        </authorList>
    </citation>
    <scope>NUCLEOTIDE SEQUENCE [LARGE SCALE GENOMIC DNA]</scope>
    <source>
        <strain evidence="2 3">MSr11954</strain>
    </source>
</reference>
<dbReference type="Gene3D" id="3.30.300.160">
    <property type="entry name" value="Type II secretion system, protein E, N-terminal domain"/>
    <property type="match status" value="1"/>
</dbReference>
<dbReference type="Proteomes" id="UP001370348">
    <property type="component" value="Chromosome"/>
</dbReference>
<keyword evidence="3" id="KW-1185">Reference proteome</keyword>
<evidence type="ECO:0000259" key="1">
    <source>
        <dbReference type="Pfam" id="PF05157"/>
    </source>
</evidence>
<feature type="domain" description="Type II secretion system protein GspE N-terminal" evidence="1">
    <location>
        <begin position="64"/>
        <end position="139"/>
    </location>
</feature>
<dbReference type="SUPFAM" id="SSF160246">
    <property type="entry name" value="EspE N-terminal domain-like"/>
    <property type="match status" value="1"/>
</dbReference>